<reference evidence="3 4" key="1">
    <citation type="submission" date="2019-06" db="EMBL/GenBank/DDBJ databases">
        <title>Whole genome shotgun sequence of Nitrobacter winogradskyi NBRC 14297.</title>
        <authorList>
            <person name="Hosoyama A."/>
            <person name="Uohara A."/>
            <person name="Ohji S."/>
            <person name="Ichikawa N."/>
        </authorList>
    </citation>
    <scope>NUCLEOTIDE SEQUENCE [LARGE SCALE GENOMIC DNA]</scope>
    <source>
        <strain evidence="3 4">NBRC 14297</strain>
    </source>
</reference>
<keyword evidence="1" id="KW-1133">Transmembrane helix</keyword>
<evidence type="ECO:0000256" key="1">
    <source>
        <dbReference type="SAM" id="Phobius"/>
    </source>
</evidence>
<evidence type="ECO:0000259" key="2">
    <source>
        <dbReference type="Pfam" id="PF03413"/>
    </source>
</evidence>
<proteinExistence type="predicted"/>
<sequence>MDGTVSRKTSGARLWFVFHGWLALPIWAFLFFVCLTGSIATVSHEIMWLANPEVRANAPSSDARLLSYDEIMAAVEREEPGARVRFISRPVKSMFALNVAVTRPDGNSARLFVNPYTGAVQGEQGAFDFRRFVRALHAWLLMPFDGGFPIGWYAVSALAIPLLGSLITGIVVYKRFWRVYLRPRLRVSKGRRIFWGDLHRLAGAWSIPFIAIMAVTGGWFLIQAILGDNHISISTAGVPPVVSRSDVPAVDKGAPAPRITLEQAAEAVRHQLPDLEPSFVQFPSSAYDHISVGGRGSYPLIFESVDVNPYNGKVERTRRVSDRSALELVTGSMRPLHTGDFAGIWLKLVYLVFGLALTTLVFSGMMVWTKRTAIETVKVVRERRQARLGLEAAE</sequence>
<dbReference type="Pfam" id="PF03929">
    <property type="entry name" value="PepSY_TM"/>
    <property type="match status" value="1"/>
</dbReference>
<feature type="transmembrane region" description="Helical" evidence="1">
    <location>
        <begin position="344"/>
        <end position="368"/>
    </location>
</feature>
<organism evidence="3 4">
    <name type="scientific">Nitrobacter winogradskyi</name>
    <name type="common">Nitrobacter agilis</name>
    <dbReference type="NCBI Taxonomy" id="913"/>
    <lineage>
        <taxon>Bacteria</taxon>
        <taxon>Pseudomonadati</taxon>
        <taxon>Pseudomonadota</taxon>
        <taxon>Alphaproteobacteria</taxon>
        <taxon>Hyphomicrobiales</taxon>
        <taxon>Nitrobacteraceae</taxon>
        <taxon>Nitrobacter</taxon>
    </lineage>
</organism>
<evidence type="ECO:0000313" key="3">
    <source>
        <dbReference type="EMBL" id="GEC17193.1"/>
    </source>
</evidence>
<dbReference type="InterPro" id="IPR025711">
    <property type="entry name" value="PepSY"/>
</dbReference>
<dbReference type="PANTHER" id="PTHR34219">
    <property type="entry name" value="IRON-REGULATED INNER MEMBRANE PROTEIN-RELATED"/>
    <property type="match status" value="1"/>
</dbReference>
<accession>A0A4Y3WE49</accession>
<comment type="caution">
    <text evidence="3">The sequence shown here is derived from an EMBL/GenBank/DDBJ whole genome shotgun (WGS) entry which is preliminary data.</text>
</comment>
<evidence type="ECO:0000313" key="4">
    <source>
        <dbReference type="Proteomes" id="UP000318825"/>
    </source>
</evidence>
<dbReference type="EMBL" id="BJNF01000092">
    <property type="protein sequence ID" value="GEC17193.1"/>
    <property type="molecule type" value="Genomic_DNA"/>
</dbReference>
<keyword evidence="1" id="KW-0472">Membrane</keyword>
<feature type="transmembrane region" description="Helical" evidence="1">
    <location>
        <begin position="150"/>
        <end position="177"/>
    </location>
</feature>
<feature type="domain" description="PepSY" evidence="2">
    <location>
        <begin position="66"/>
        <end position="122"/>
    </location>
</feature>
<protein>
    <recommendedName>
        <fullName evidence="2">PepSY domain-containing protein</fullName>
    </recommendedName>
</protein>
<dbReference type="RefSeq" id="WP_244613818.1">
    <property type="nucleotide sequence ID" value="NZ_BJNF01000092.1"/>
</dbReference>
<dbReference type="Pfam" id="PF03413">
    <property type="entry name" value="PepSY"/>
    <property type="match status" value="1"/>
</dbReference>
<dbReference type="Proteomes" id="UP000318825">
    <property type="component" value="Unassembled WGS sequence"/>
</dbReference>
<name>A0A4Y3WE49_NITWI</name>
<feature type="transmembrane region" description="Helical" evidence="1">
    <location>
        <begin position="198"/>
        <end position="222"/>
    </location>
</feature>
<gene>
    <name evidence="3" type="ORF">NWI01_30850</name>
</gene>
<dbReference type="InterPro" id="IPR005625">
    <property type="entry name" value="PepSY-ass_TM"/>
</dbReference>
<keyword evidence="1" id="KW-0812">Transmembrane</keyword>
<dbReference type="PANTHER" id="PTHR34219:SF8">
    <property type="entry name" value="PEPSY DOMAIN-CONTAINING PROTEIN"/>
    <property type="match status" value="1"/>
</dbReference>
<feature type="transmembrane region" description="Helical" evidence="1">
    <location>
        <begin position="12"/>
        <end position="40"/>
    </location>
</feature>
<dbReference type="AlphaFoldDB" id="A0A4Y3WE49"/>